<feature type="compositionally biased region" description="Low complexity" evidence="1">
    <location>
        <begin position="617"/>
        <end position="629"/>
    </location>
</feature>
<dbReference type="PANTHER" id="PTHR21525">
    <property type="entry name" value="MOTILE SPERM PROTEIN"/>
    <property type="match status" value="1"/>
</dbReference>
<dbReference type="EC" id="2.4.-.-" evidence="5"/>
<dbReference type="STRING" id="1052585.GYO_0239"/>
<feature type="compositionally biased region" description="Polar residues" evidence="1">
    <location>
        <begin position="659"/>
        <end position="675"/>
    </location>
</feature>
<name>G4NTJ4_BACS4</name>
<evidence type="ECO:0000313" key="5">
    <source>
        <dbReference type="EMBL" id="AEP85049.1"/>
    </source>
</evidence>
<feature type="domain" description="Phage tail tape measure protein" evidence="3">
    <location>
        <begin position="231"/>
        <end position="425"/>
    </location>
</feature>
<dbReference type="EMBL" id="CP002905">
    <property type="protein sequence ID" value="AEP84980.1"/>
    <property type="molecule type" value="Genomic_DNA"/>
</dbReference>
<keyword evidence="6" id="KW-1185">Reference proteome</keyword>
<feature type="region of interest" description="Disordered" evidence="1">
    <location>
        <begin position="642"/>
        <end position="703"/>
    </location>
</feature>
<reference evidence="5 6" key="1">
    <citation type="journal article" date="2012" name="J. Bacteriol.">
        <title>Whole-genome sequences of Bacillus subtilis and close relatives.</title>
        <authorList>
            <person name="Earl A.M."/>
            <person name="Eppinger M."/>
            <person name="Fricke W.F."/>
            <person name="Rosovitz M.J."/>
            <person name="Rasko D.A."/>
            <person name="Daugherty S."/>
            <person name="Losick R."/>
            <person name="Kolter R."/>
            <person name="Ravel J."/>
        </authorList>
    </citation>
    <scope>NUCLEOTIDE SEQUENCE [LARGE SCALE GENOMIC DNA]</scope>
    <source>
        <strain evidence="6">DSM 15029 / JCM 12233 / NBRC 101239 / NRRL B-23049 / TU-B-10</strain>
        <strain evidence="5">TU-B-10</strain>
    </source>
</reference>
<dbReference type="Proteomes" id="UP000002651">
    <property type="component" value="Chromosome"/>
</dbReference>
<dbReference type="Gene3D" id="1.10.530.10">
    <property type="match status" value="1"/>
</dbReference>
<sequence>MAKLTATFDLQDKITRKLRKIQGNAERLQRAANGPLIFDAEDRTERVMRRIDRSASRLTGRARSIEVGLDDRVSNGLRSIRQQTEDLTEGNHEVTVSVNDQATPRFRLIRGGLSDLNRSHAEPTVSVRDRASSQLDEIRRHVSDVDSEHAEPTVSIKDKASAVLDAIEAKLDGLKNAAVTLAVGGGLSAGAIMGSGKSAMSQDAYVSATSKVSKKDAARMTDQIYYDNKAGGSREEVSLSLRTLSQQTGASKKALAELTESSSKIAQLMNADQAEVDRAFSSMYNNLKMSGKDSGDLIAYVYRNAGDQADDLLDTMNEYSSTFKDMKLTGGQIANAMIKGTKGGARNFDNLADSMREFNIRRTEMSDSQVDAFKSLFGAKETEKMFKGFKDGSISGQESLFKVADALSKVKDKTKRASIATELIGTQYEDLKQPILDMAEGIGTSAKTTGELERSFSQLRDNNPMTPINDAMRDFESISKDMGTSLLTGLGPAFDKIDSFLNSKEGQEKLKEIKKDITDLGEAIGDKLNVAIEWTVNHWDDLKTAFKVVIPSLIGLIAYLKILRPLLKGIGTVGSDAAGVIRKLIPNRTPGGDPNTRSGRRNGKAARGSGRRGGSSGSASSPTSLPRSGSLTCCCCSGIGGSDRSRKGRGKNASGRRGNPTSVNPSNRSITVSSEQLERRRSGRTAADPVRGTGSRASVNTTRSELRAAGRATGGASKFGKVLSPLKSVGKFAKGIPLLGTALAATDLLGMNKDNAGEKVGSFAGNLGGAAAGGAAGAAIGSVVPVVGTAVGGVVGSIAGGIGGSDLGSSIGKWFDDGGASKAWDGIQDGAGNAVDWIKDTWSDFSDWFMDNVWNPVSDWAGDKIDKITDKFEDAKKWLTDTWNDVSSWFVDNVWTPIYNTAVPIINLVVGAFLFAWDGIQALWKIVSTWFMDNVWNPLVDGVTDAADWIWTKINDAWTWISDTWSTVSTWFMDNVWNPISNTVATVAGWIQAHIDYARIWIQLKWLQVATWFYDNVWNPISTAVSNVANWIWTKINEAWTFISELWSTVSTWFMDNVWTPVSDAVTNAANWIWTKLNEAWTWISDKWSAVSAWFSENVWNPIVSKVEDAKKSISEKFESAKKAVKDAWNGISEWFSENVGDPLEKIADGIKKKFEDTFWWVIKLKGLADAGGEIIGNIIGRGEEATGLPTKKSGKSSPGKNTSGGRGIADLAQSQPSAPTSIFPKQKSVLERNATGGYITKPTISWIGEAGKEFVIPVDNNKGRGKMLLSQAASKLGMSVVDDMASASSAGGETAVSPLAGGASVSTTVAPTVDTSSLNEQAASFGQQFTQGFDQGIGDNIVSMDAWKQKNVGQPMKNLISYSPNYGKQVVNGYANGQNSTATGTDGFLQTKVKTPFQNTVNKSSSWGTGTIKGFASGQNSSQTGTDQYVNTHVNKPFLKSKESSNGWGTGMIGNFVSGMNSKGSEVHEAAKELAKKVEKAFREELDIHSPSRVMMSLGRFASVGVVKGLDSVDVKKYAEKQAGSLEAAYSGMGAVGGNVKQWLMAAMMATKTPLSWLPGLMTIAKFESGGNPNAINLWDSNAKAGNPSQGLMQTVPTTFNAHKAPGMDNIRNPIHNAAAAIGYIKSRYGSIDNVPGIKSLRRGGPYVGYANGGLITREQIARVGEGNKREWIIPEERGIRGRYLLAQAAKALGMEVTDPTQTGQAELSSGQVTAATTGSQQTTVTAARGKEVVIQFNGDQHFYNDQDVNSLVSKIKQVLVDELEQDINIGTKGVVAFD</sequence>
<evidence type="ECO:0000259" key="3">
    <source>
        <dbReference type="Pfam" id="PF10145"/>
    </source>
</evidence>
<dbReference type="Pfam" id="PF01464">
    <property type="entry name" value="SLT"/>
    <property type="match status" value="1"/>
</dbReference>
<dbReference type="GO" id="GO:0016757">
    <property type="term" value="F:glycosyltransferase activity"/>
    <property type="evidence" value="ECO:0007669"/>
    <property type="project" value="UniProtKB-KW"/>
</dbReference>
<accession>G4NTJ4</accession>
<feature type="region of interest" description="Disordered" evidence="1">
    <location>
        <begin position="1186"/>
        <end position="1227"/>
    </location>
</feature>
<dbReference type="Pfam" id="PF10145">
    <property type="entry name" value="PhageMin_Tail"/>
    <property type="match status" value="1"/>
</dbReference>
<feature type="domain" description="Transglycosylase SLT" evidence="2">
    <location>
        <begin position="1550"/>
        <end position="1673"/>
    </location>
</feature>
<evidence type="ECO:0000256" key="1">
    <source>
        <dbReference type="SAM" id="MobiDB-lite"/>
    </source>
</evidence>
<protein>
    <submittedName>
        <fullName evidence="5">TMP repeat family</fullName>
        <ecNumber evidence="5">2.4.-.-</ecNumber>
    </submittedName>
</protein>
<dbReference type="InterPro" id="IPR023346">
    <property type="entry name" value="Lysozyme-like_dom_sf"/>
</dbReference>
<dbReference type="GeneID" id="11238036"/>
<dbReference type="SUPFAM" id="SSF53955">
    <property type="entry name" value="Lysozyme-like"/>
    <property type="match status" value="1"/>
</dbReference>
<feature type="region of interest" description="Disordered" evidence="1">
    <location>
        <begin position="584"/>
        <end position="629"/>
    </location>
</feature>
<dbReference type="HOGENOM" id="CLU_003352_0_0_9"/>
<dbReference type="CDD" id="cd13402">
    <property type="entry name" value="LT_TF-like"/>
    <property type="match status" value="1"/>
</dbReference>
<dbReference type="KEGG" id="bst:GYO_0318"/>
<dbReference type="InterPro" id="IPR008258">
    <property type="entry name" value="Transglycosylase_SLT_dom_1"/>
</dbReference>
<evidence type="ECO:0000313" key="4">
    <source>
        <dbReference type="EMBL" id="AEP84980.1"/>
    </source>
</evidence>
<proteinExistence type="predicted"/>
<dbReference type="PANTHER" id="PTHR21525:SF9">
    <property type="entry name" value="CHANNEL_COLICIN DOMAIN-CONTAINING PROTEIN"/>
    <property type="match status" value="1"/>
</dbReference>
<keyword evidence="5" id="KW-0808">Transferase</keyword>
<dbReference type="InterPro" id="IPR010090">
    <property type="entry name" value="Phage_tape_meas"/>
</dbReference>
<dbReference type="EMBL" id="CP002905">
    <property type="protein sequence ID" value="AEP85049.1"/>
    <property type="molecule type" value="Genomic_DNA"/>
</dbReference>
<evidence type="ECO:0000313" key="6">
    <source>
        <dbReference type="Proteomes" id="UP000002651"/>
    </source>
</evidence>
<dbReference type="RefSeq" id="WP_014112409.1">
    <property type="nucleotide sequence ID" value="NC_016047.1"/>
</dbReference>
<gene>
    <name evidence="4" type="ordered locus">GYO_0239</name>
    <name evidence="5" type="ordered locus">GYO_0318</name>
</gene>
<evidence type="ECO:0000259" key="2">
    <source>
        <dbReference type="Pfam" id="PF01464"/>
    </source>
</evidence>
<keyword evidence="5" id="KW-0328">Glycosyltransferase</keyword>
<feature type="compositionally biased region" description="Low complexity" evidence="1">
    <location>
        <begin position="1190"/>
        <end position="1202"/>
    </location>
</feature>
<dbReference type="KEGG" id="bst:GYO_0239"/>
<organism evidence="5 6">
    <name type="scientific">Bacillus spizizenii (strain DSM 15029 / JCM 12233 / NBRC 101239 / NRRL B-23049 / TU-B-10)</name>
    <name type="common">Bacillus subtilis subsp. spizizenii</name>
    <dbReference type="NCBI Taxonomy" id="1052585"/>
    <lineage>
        <taxon>Bacteria</taxon>
        <taxon>Bacillati</taxon>
        <taxon>Bacillota</taxon>
        <taxon>Bacilli</taxon>
        <taxon>Bacillales</taxon>
        <taxon>Bacillaceae</taxon>
        <taxon>Bacillus</taxon>
    </lineage>
</organism>